<reference evidence="12" key="1">
    <citation type="submission" date="2021-03" db="EMBL/GenBank/DDBJ databases">
        <authorList>
            <person name="Palmer J.M."/>
        </authorList>
    </citation>
    <scope>NUCLEOTIDE SEQUENCE</scope>
    <source>
        <strain evidence="12">ARV_011</strain>
    </source>
</reference>
<dbReference type="InterPro" id="IPR029044">
    <property type="entry name" value="Nucleotide-diphossugar_trans"/>
</dbReference>
<dbReference type="OrthoDB" id="411251at2759"/>
<feature type="coiled-coil region" evidence="10">
    <location>
        <begin position="62"/>
        <end position="97"/>
    </location>
</feature>
<keyword evidence="4" id="KW-0808">Transferase</keyword>
<dbReference type="Proteomes" id="UP000790833">
    <property type="component" value="Unassembled WGS sequence"/>
</dbReference>
<dbReference type="EMBL" id="JAHMUF010000017">
    <property type="protein sequence ID" value="KAG7192548.1"/>
    <property type="molecule type" value="Genomic_DNA"/>
</dbReference>
<comment type="similarity">
    <text evidence="2">Belongs to the glycosyltransferase 32 family.</text>
</comment>
<keyword evidence="6" id="KW-0735">Signal-anchor</keyword>
<feature type="transmembrane region" description="Helical" evidence="11">
    <location>
        <begin position="12"/>
        <end position="31"/>
    </location>
</feature>
<sequence length="406" mass="47057">MAPLSRNRTKRTIYTSLAIVFLLLVGGRFLLSHTLKNGGKNLQEVLANLPNESVLGILNMIFNENEKQQDELLNKLNKLQKENMEKQMELLKQIQAKQDYIIDQLQVMKKPSDDLSLRDKLSFLFPYDPKLKFPAYIWQSWKHGLNDERFDEKYRQGETQWAWKNPGFVHELFNDDTSHTIIRHLYNKIPEIIEAYDALPELILKMDFFRYLILYAKGGVYADIDTHPLQPVPNWIPDNVSPNEIGMIIAIESEMDTADWKEENHRRLQFGQFVIQAKPGHPILREVIAQITTNTLNAKKNLETSSSRLELLGSPSQKSLEILKWTGAGIWTDVIMRYFNDYLQSSIFQKVTWKDFYGMTIPRLVSDVLLLPKASFASEIEIPKDGKISDPLAFVKHHAAKIWKSN</sequence>
<evidence type="ECO:0000256" key="5">
    <source>
        <dbReference type="ARBA" id="ARBA00022692"/>
    </source>
</evidence>
<dbReference type="Pfam" id="PF04488">
    <property type="entry name" value="Gly_transf_sug"/>
    <property type="match status" value="1"/>
</dbReference>
<dbReference type="GeneID" id="66115021"/>
<evidence type="ECO:0000256" key="9">
    <source>
        <dbReference type="ARBA" id="ARBA00023136"/>
    </source>
</evidence>
<keyword evidence="5 11" id="KW-0812">Transmembrane</keyword>
<protein>
    <submittedName>
        <fullName evidence="12">Membrane-bound alpha-1,6- mannosyltransferase Initiation-specific</fullName>
    </submittedName>
</protein>
<name>A0A9P7V707_9ASCO</name>
<dbReference type="SUPFAM" id="SSF53448">
    <property type="entry name" value="Nucleotide-diphospho-sugar transferases"/>
    <property type="match status" value="1"/>
</dbReference>
<dbReference type="AlphaFoldDB" id="A0A9P7V707"/>
<evidence type="ECO:0000256" key="3">
    <source>
        <dbReference type="ARBA" id="ARBA00022676"/>
    </source>
</evidence>
<dbReference type="InterPro" id="IPR007577">
    <property type="entry name" value="GlycoTrfase_DXD_sugar-bd_CS"/>
</dbReference>
<dbReference type="GO" id="GO:0006487">
    <property type="term" value="P:protein N-linked glycosylation"/>
    <property type="evidence" value="ECO:0007669"/>
    <property type="project" value="TreeGrafter"/>
</dbReference>
<evidence type="ECO:0000313" key="12">
    <source>
        <dbReference type="EMBL" id="KAG7192548.1"/>
    </source>
</evidence>
<evidence type="ECO:0000256" key="8">
    <source>
        <dbReference type="ARBA" id="ARBA00023034"/>
    </source>
</evidence>
<comment type="subcellular location">
    <subcellularLocation>
        <location evidence="1">Golgi apparatus membrane</location>
        <topology evidence="1">Single-pass type II membrane protein</topology>
    </subcellularLocation>
</comment>
<comment type="caution">
    <text evidence="12">The sequence shown here is derived from an EMBL/GenBank/DDBJ whole genome shotgun (WGS) entry which is preliminary data.</text>
</comment>
<evidence type="ECO:0000256" key="11">
    <source>
        <dbReference type="SAM" id="Phobius"/>
    </source>
</evidence>
<dbReference type="RefSeq" id="XP_043048098.1">
    <property type="nucleotide sequence ID" value="XM_043192434.1"/>
</dbReference>
<keyword evidence="10" id="KW-0175">Coiled coil</keyword>
<dbReference type="InterPro" id="IPR039367">
    <property type="entry name" value="Och1-like"/>
</dbReference>
<evidence type="ECO:0000256" key="10">
    <source>
        <dbReference type="SAM" id="Coils"/>
    </source>
</evidence>
<keyword evidence="9 11" id="KW-0472">Membrane</keyword>
<evidence type="ECO:0000256" key="4">
    <source>
        <dbReference type="ARBA" id="ARBA00022679"/>
    </source>
</evidence>
<dbReference type="GO" id="GO:0000136">
    <property type="term" value="C:mannan polymerase complex"/>
    <property type="evidence" value="ECO:0007669"/>
    <property type="project" value="TreeGrafter"/>
</dbReference>
<keyword evidence="7 11" id="KW-1133">Transmembrane helix</keyword>
<dbReference type="Gene3D" id="3.90.550.20">
    <property type="match status" value="1"/>
</dbReference>
<organism evidence="12 13">
    <name type="scientific">Scheffersomyces spartinae</name>
    <dbReference type="NCBI Taxonomy" id="45513"/>
    <lineage>
        <taxon>Eukaryota</taxon>
        <taxon>Fungi</taxon>
        <taxon>Dikarya</taxon>
        <taxon>Ascomycota</taxon>
        <taxon>Saccharomycotina</taxon>
        <taxon>Pichiomycetes</taxon>
        <taxon>Debaryomycetaceae</taxon>
        <taxon>Scheffersomyces</taxon>
    </lineage>
</organism>
<evidence type="ECO:0000256" key="6">
    <source>
        <dbReference type="ARBA" id="ARBA00022968"/>
    </source>
</evidence>
<dbReference type="FunFam" id="3.90.550.20:FF:000002">
    <property type="entry name" value="Initiation-specific alpha-1,6-mannosyltransferase"/>
    <property type="match status" value="1"/>
</dbReference>
<dbReference type="GO" id="GO:0000009">
    <property type="term" value="F:alpha-1,6-mannosyltransferase activity"/>
    <property type="evidence" value="ECO:0007669"/>
    <property type="project" value="InterPro"/>
</dbReference>
<evidence type="ECO:0000313" key="13">
    <source>
        <dbReference type="Proteomes" id="UP000790833"/>
    </source>
</evidence>
<proteinExistence type="inferred from homology"/>
<evidence type="ECO:0000256" key="1">
    <source>
        <dbReference type="ARBA" id="ARBA00004323"/>
    </source>
</evidence>
<evidence type="ECO:0000256" key="7">
    <source>
        <dbReference type="ARBA" id="ARBA00022989"/>
    </source>
</evidence>
<accession>A0A9P7V707</accession>
<evidence type="ECO:0000256" key="2">
    <source>
        <dbReference type="ARBA" id="ARBA00009003"/>
    </source>
</evidence>
<keyword evidence="13" id="KW-1185">Reference proteome</keyword>
<keyword evidence="3 12" id="KW-0328">Glycosyltransferase</keyword>
<dbReference type="PANTHER" id="PTHR31834">
    <property type="entry name" value="INITIATION-SPECIFIC ALPHA-1,6-MANNOSYLTRANSFERASE"/>
    <property type="match status" value="1"/>
</dbReference>
<gene>
    <name evidence="12" type="primary">OCH1_2</name>
    <name evidence="12" type="ORF">KQ657_001647</name>
</gene>
<dbReference type="PANTHER" id="PTHR31834:SF11">
    <property type="entry name" value="GLYCOSYLTRANSFERASE HOC1-RELATED"/>
    <property type="match status" value="1"/>
</dbReference>
<keyword evidence="8" id="KW-0333">Golgi apparatus</keyword>